<accession>A0A8J4XN82</accession>
<name>A0A8J4XN82_CHIOP</name>
<dbReference type="CDD" id="cd09272">
    <property type="entry name" value="RNase_HI_RT_Ty1"/>
    <property type="match status" value="1"/>
</dbReference>
<evidence type="ECO:0000313" key="9">
    <source>
        <dbReference type="EMBL" id="KAG0710632.1"/>
    </source>
</evidence>
<dbReference type="Gene3D" id="3.30.420.10">
    <property type="entry name" value="Ribonuclease H-like superfamily/Ribonuclease H"/>
    <property type="match status" value="1"/>
</dbReference>
<sequence>MANENQNETKTLSSKEEMGTGKLGKYVTSHDTKAEEKLSIVQKFKLLYKQYWYVLIPVHIVTSIVWYGSFFIAAKRVEMVSVSLRSVMIQASRANQALSQLQISLQDSPLVNEYRMYEQRAVNWCLGVWWVELGNEIGRVVHLRPPPEFADGQLWKLKKTVYGLCDVARHWYLRLKNQLLDLGAMVSSLDSALFSWRCNGKVEGVVCIYVDDFLWTGTPDFKKHVMDPLSQVFLIGSTESKAFKYVGLNIVSYEDGSITLDQLQYASTLTPVPICRQRATVKSSELSESERSEYRALVGQLNRIVMHTLPNIAFDACELSVACTRAIVADLLRLNKVIARVKTDFVKLCVPKMEELEDCYLECFSDASFANLAGNGSQGGFAIFLRDDGGKRCPVYWQSRKIKRVVKSTLSAEALALLECAETAVYLAKLLHEISNCGILKIRCFTDNKSLVDALHSCRCVEDRRLRIDIAVLCDMLERVEITEVAWVDKSGQLADCLTKKGASTERQRAAVGRN</sequence>
<feature type="domain" description="DUF1279" evidence="7">
    <location>
        <begin position="42"/>
        <end position="96"/>
    </location>
</feature>
<dbReference type="EMBL" id="JACEEZ010024003">
    <property type="protein sequence ID" value="KAG0710632.1"/>
    <property type="molecule type" value="Genomic_DNA"/>
</dbReference>
<dbReference type="InterPro" id="IPR009688">
    <property type="entry name" value="FAM210A/B-like_dom"/>
</dbReference>
<evidence type="ECO:0000256" key="5">
    <source>
        <dbReference type="ARBA" id="ARBA00023136"/>
    </source>
</evidence>
<evidence type="ECO:0000259" key="8">
    <source>
        <dbReference type="Pfam" id="PF07727"/>
    </source>
</evidence>
<keyword evidence="4" id="KW-0175">Coiled coil</keyword>
<evidence type="ECO:0000313" key="10">
    <source>
        <dbReference type="Proteomes" id="UP000770661"/>
    </source>
</evidence>
<dbReference type="GO" id="GO:0003676">
    <property type="term" value="F:nucleic acid binding"/>
    <property type="evidence" value="ECO:0007669"/>
    <property type="project" value="InterPro"/>
</dbReference>
<dbReference type="GO" id="GO:0016020">
    <property type="term" value="C:membrane"/>
    <property type="evidence" value="ECO:0007669"/>
    <property type="project" value="UniProtKB-SubCell"/>
</dbReference>
<dbReference type="InterPro" id="IPR036397">
    <property type="entry name" value="RNaseH_sf"/>
</dbReference>
<dbReference type="PANTHER" id="PTHR21377:SF1">
    <property type="entry name" value="PROTEIN FAM210A"/>
    <property type="match status" value="1"/>
</dbReference>
<protein>
    <submittedName>
        <fullName evidence="9">Retrovirus-related Pol polyprotein from transposon RE1</fullName>
    </submittedName>
</protein>
<dbReference type="Pfam" id="PF06916">
    <property type="entry name" value="FAM210A-B_dom"/>
    <property type="match status" value="1"/>
</dbReference>
<organism evidence="9 10">
    <name type="scientific">Chionoecetes opilio</name>
    <name type="common">Atlantic snow crab</name>
    <name type="synonym">Cancer opilio</name>
    <dbReference type="NCBI Taxonomy" id="41210"/>
    <lineage>
        <taxon>Eukaryota</taxon>
        <taxon>Metazoa</taxon>
        <taxon>Ecdysozoa</taxon>
        <taxon>Arthropoda</taxon>
        <taxon>Crustacea</taxon>
        <taxon>Multicrustacea</taxon>
        <taxon>Malacostraca</taxon>
        <taxon>Eumalacostraca</taxon>
        <taxon>Eucarida</taxon>
        <taxon>Decapoda</taxon>
        <taxon>Pleocyemata</taxon>
        <taxon>Brachyura</taxon>
        <taxon>Eubrachyura</taxon>
        <taxon>Majoidea</taxon>
        <taxon>Majidae</taxon>
        <taxon>Chionoecetes</taxon>
    </lineage>
</organism>
<dbReference type="Proteomes" id="UP000770661">
    <property type="component" value="Unassembled WGS sequence"/>
</dbReference>
<feature type="transmembrane region" description="Helical" evidence="6">
    <location>
        <begin position="51"/>
        <end position="74"/>
    </location>
</feature>
<evidence type="ECO:0000259" key="7">
    <source>
        <dbReference type="Pfam" id="PF06916"/>
    </source>
</evidence>
<keyword evidence="3 6" id="KW-1133">Transmembrane helix</keyword>
<evidence type="ECO:0000256" key="4">
    <source>
        <dbReference type="ARBA" id="ARBA00023054"/>
    </source>
</evidence>
<gene>
    <name evidence="9" type="primary">RE1_0</name>
    <name evidence="9" type="ORF">GWK47_022401</name>
</gene>
<evidence type="ECO:0000256" key="3">
    <source>
        <dbReference type="ARBA" id="ARBA00022989"/>
    </source>
</evidence>
<keyword evidence="2 6" id="KW-0812">Transmembrane</keyword>
<reference evidence="9" key="1">
    <citation type="submission" date="2020-07" db="EMBL/GenBank/DDBJ databases">
        <title>The High-quality genome of the commercially important snow crab, Chionoecetes opilio.</title>
        <authorList>
            <person name="Jeong J.-H."/>
            <person name="Ryu S."/>
        </authorList>
    </citation>
    <scope>NUCLEOTIDE SEQUENCE</scope>
    <source>
        <strain evidence="9">MADBK_172401_WGS</strain>
        <tissue evidence="9">Digestive gland</tissue>
    </source>
</reference>
<keyword evidence="10" id="KW-1185">Reference proteome</keyword>
<evidence type="ECO:0000256" key="1">
    <source>
        <dbReference type="ARBA" id="ARBA00004167"/>
    </source>
</evidence>
<comment type="caution">
    <text evidence="9">The sequence shown here is derived from an EMBL/GenBank/DDBJ whole genome shotgun (WGS) entry which is preliminary data.</text>
</comment>
<dbReference type="InterPro" id="IPR013103">
    <property type="entry name" value="RVT_2"/>
</dbReference>
<dbReference type="AlphaFoldDB" id="A0A8J4XN82"/>
<dbReference type="InterPro" id="IPR045866">
    <property type="entry name" value="FAM210A/B-like"/>
</dbReference>
<feature type="domain" description="Reverse transcriptase Ty1/copia-type" evidence="8">
    <location>
        <begin position="135"/>
        <end position="268"/>
    </location>
</feature>
<dbReference type="PANTHER" id="PTHR21377">
    <property type="entry name" value="PROTEIN FAM210B, MITOCHONDRIAL"/>
    <property type="match status" value="1"/>
</dbReference>
<proteinExistence type="predicted"/>
<dbReference type="Pfam" id="PF07727">
    <property type="entry name" value="RVT_2"/>
    <property type="match status" value="1"/>
</dbReference>
<comment type="subcellular location">
    <subcellularLocation>
        <location evidence="1">Membrane</location>
        <topology evidence="1">Single-pass membrane protein</topology>
    </subcellularLocation>
</comment>
<keyword evidence="5 6" id="KW-0472">Membrane</keyword>
<evidence type="ECO:0000256" key="2">
    <source>
        <dbReference type="ARBA" id="ARBA00022692"/>
    </source>
</evidence>
<dbReference type="GO" id="GO:0005739">
    <property type="term" value="C:mitochondrion"/>
    <property type="evidence" value="ECO:0007669"/>
    <property type="project" value="TreeGrafter"/>
</dbReference>
<dbReference type="OrthoDB" id="430476at2759"/>
<evidence type="ECO:0000256" key="6">
    <source>
        <dbReference type="SAM" id="Phobius"/>
    </source>
</evidence>